<dbReference type="InterPro" id="IPR011990">
    <property type="entry name" value="TPR-like_helical_dom_sf"/>
</dbReference>
<evidence type="ECO:0000256" key="2">
    <source>
        <dbReference type="SAM" id="MobiDB-lite"/>
    </source>
</evidence>
<dbReference type="PANTHER" id="PTHR46430:SF3">
    <property type="entry name" value="ACTIVATOR OF C KINASE PROTEIN 1"/>
    <property type="match status" value="1"/>
</dbReference>
<dbReference type="PANTHER" id="PTHR46430">
    <property type="entry name" value="PROTEIN SKT5-RELATED"/>
    <property type="match status" value="1"/>
</dbReference>
<keyword evidence="1" id="KW-0677">Repeat</keyword>
<dbReference type="SMART" id="SM00671">
    <property type="entry name" value="SEL1"/>
    <property type="match status" value="2"/>
</dbReference>
<dbReference type="AlphaFoldDB" id="A0A0P9ENP2"/>
<dbReference type="InterPro" id="IPR051726">
    <property type="entry name" value="Chitin_Synth_Reg"/>
</dbReference>
<name>A0A0P9ENP2_9GAMM</name>
<sequence length="108" mass="12117">MARESDEEKVRLLEADAQEGEPRAQRHLANRYLRGRGLPTDPAQAAYWMRQAAEQGLAPAQRSYGEFLEQGIGLDPDPDAARGWYAAAAKQGDPVARRHLHRLEHSED</sequence>
<feature type="compositionally biased region" description="Basic and acidic residues" evidence="2">
    <location>
        <begin position="1"/>
        <end position="24"/>
    </location>
</feature>
<dbReference type="InterPro" id="IPR006597">
    <property type="entry name" value="Sel1-like"/>
</dbReference>
<evidence type="ECO:0000313" key="3">
    <source>
        <dbReference type="EMBL" id="SCY15993.1"/>
    </source>
</evidence>
<evidence type="ECO:0000313" key="4">
    <source>
        <dbReference type="Proteomes" id="UP000183104"/>
    </source>
</evidence>
<dbReference type="Proteomes" id="UP000183104">
    <property type="component" value="Unassembled WGS sequence"/>
</dbReference>
<accession>A0A0P9ENP2</accession>
<gene>
    <name evidence="3" type="ORF">SAMN05661077_1391</name>
</gene>
<proteinExistence type="predicted"/>
<dbReference type="EMBL" id="FMUN01000003">
    <property type="protein sequence ID" value="SCY15993.1"/>
    <property type="molecule type" value="Genomic_DNA"/>
</dbReference>
<dbReference type="Pfam" id="PF08238">
    <property type="entry name" value="Sel1"/>
    <property type="match status" value="2"/>
</dbReference>
<reference evidence="4" key="1">
    <citation type="submission" date="2016-10" db="EMBL/GenBank/DDBJ databases">
        <authorList>
            <person name="Varghese N."/>
        </authorList>
    </citation>
    <scope>NUCLEOTIDE SEQUENCE [LARGE SCALE GENOMIC DNA]</scope>
    <source>
        <strain evidence="4">HL 19</strain>
    </source>
</reference>
<organism evidence="3 4">
    <name type="scientific">Thiohalorhabdus denitrificans</name>
    <dbReference type="NCBI Taxonomy" id="381306"/>
    <lineage>
        <taxon>Bacteria</taxon>
        <taxon>Pseudomonadati</taxon>
        <taxon>Pseudomonadota</taxon>
        <taxon>Gammaproteobacteria</taxon>
        <taxon>Thiohalorhabdales</taxon>
        <taxon>Thiohalorhabdaceae</taxon>
        <taxon>Thiohalorhabdus</taxon>
    </lineage>
</organism>
<dbReference type="STRING" id="381306.AN478_08120"/>
<keyword evidence="4" id="KW-1185">Reference proteome</keyword>
<evidence type="ECO:0008006" key="5">
    <source>
        <dbReference type="Google" id="ProtNLM"/>
    </source>
</evidence>
<dbReference type="RefSeq" id="WP_054966111.1">
    <property type="nucleotide sequence ID" value="NZ_FMUN01000003.1"/>
</dbReference>
<dbReference type="OrthoDB" id="6466104at2"/>
<evidence type="ECO:0000256" key="1">
    <source>
        <dbReference type="ARBA" id="ARBA00022737"/>
    </source>
</evidence>
<feature type="region of interest" description="Disordered" evidence="2">
    <location>
        <begin position="1"/>
        <end position="25"/>
    </location>
</feature>
<protein>
    <recommendedName>
        <fullName evidence="5">Sel1 repeat-containing protein</fullName>
    </recommendedName>
</protein>
<dbReference type="Gene3D" id="1.25.40.10">
    <property type="entry name" value="Tetratricopeptide repeat domain"/>
    <property type="match status" value="1"/>
</dbReference>
<dbReference type="SUPFAM" id="SSF81901">
    <property type="entry name" value="HCP-like"/>
    <property type="match status" value="1"/>
</dbReference>